<evidence type="ECO:0000313" key="5">
    <source>
        <dbReference type="Proteomes" id="UP000031197"/>
    </source>
</evidence>
<organism evidence="4 5">
    <name type="scientific">Alteromonas marina</name>
    <dbReference type="NCBI Taxonomy" id="203795"/>
    <lineage>
        <taxon>Bacteria</taxon>
        <taxon>Pseudomonadati</taxon>
        <taxon>Pseudomonadota</taxon>
        <taxon>Gammaproteobacteria</taxon>
        <taxon>Alteromonadales</taxon>
        <taxon>Alteromonadaceae</taxon>
        <taxon>Alteromonas/Salinimonas group</taxon>
        <taxon>Alteromonas</taxon>
    </lineage>
</organism>
<dbReference type="GeneID" id="56268420"/>
<evidence type="ECO:0000313" key="4">
    <source>
        <dbReference type="EMBL" id="KHT44697.1"/>
    </source>
</evidence>
<protein>
    <submittedName>
        <fullName evidence="4">Chemotaxis protein CheC</fullName>
    </submittedName>
</protein>
<dbReference type="AlphaFoldDB" id="A0A0B3Y0J8"/>
<dbReference type="Gene3D" id="3.40.1550.10">
    <property type="entry name" value="CheC-like"/>
    <property type="match status" value="1"/>
</dbReference>
<dbReference type="RefSeq" id="WP_014949492.1">
    <property type="nucleotide sequence ID" value="NZ_JWLW01000066.1"/>
</dbReference>
<dbReference type="GO" id="GO:0016787">
    <property type="term" value="F:hydrolase activity"/>
    <property type="evidence" value="ECO:0007669"/>
    <property type="project" value="InterPro"/>
</dbReference>
<dbReference type="InterPro" id="IPR028051">
    <property type="entry name" value="CheX-like_dom"/>
</dbReference>
<dbReference type="PANTHER" id="PTHR43484">
    <property type="match status" value="1"/>
</dbReference>
<feature type="domain" description="Chemotaxis phosphatase CheX-like" evidence="3">
    <location>
        <begin position="69"/>
        <end position="147"/>
    </location>
</feature>
<comment type="caution">
    <text evidence="4">The sequence shown here is derived from an EMBL/GenBank/DDBJ whole genome shotgun (WGS) entry which is preliminary data.</text>
</comment>
<dbReference type="Pfam" id="PF04509">
    <property type="entry name" value="CheC"/>
    <property type="match status" value="1"/>
</dbReference>
<name>A0A0B3Y0J8_9ALTE</name>
<dbReference type="PANTHER" id="PTHR43484:SF1">
    <property type="entry name" value="FLAGELLAR MOTOR SWITCH PROTEIN FLIN"/>
    <property type="match status" value="1"/>
</dbReference>
<accession>A0A0B3Y0J8</accession>
<evidence type="ECO:0000259" key="3">
    <source>
        <dbReference type="Pfam" id="PF13690"/>
    </source>
</evidence>
<dbReference type="InterPro" id="IPR028976">
    <property type="entry name" value="CheC-like_sf"/>
</dbReference>
<keyword evidence="1" id="KW-0145">Chemotaxis</keyword>
<evidence type="ECO:0000256" key="1">
    <source>
        <dbReference type="ARBA" id="ARBA00022500"/>
    </source>
</evidence>
<dbReference type="InterPro" id="IPR051469">
    <property type="entry name" value="FliN/MopA/SpaO"/>
</dbReference>
<feature type="domain" description="CheC-like protein" evidence="2">
    <location>
        <begin position="10"/>
        <end position="45"/>
    </location>
</feature>
<reference evidence="4 5" key="1">
    <citation type="submission" date="2014-12" db="EMBL/GenBank/DDBJ databases">
        <title>Genome sequencing of Alteromonas marina AD001.</title>
        <authorList>
            <person name="Adrian T.G.S."/>
            <person name="Chan K.G."/>
        </authorList>
    </citation>
    <scope>NUCLEOTIDE SEQUENCE [LARGE SCALE GENOMIC DNA]</scope>
    <source>
        <strain evidence="4 5">AD001</strain>
    </source>
</reference>
<evidence type="ECO:0000259" key="2">
    <source>
        <dbReference type="Pfam" id="PF04509"/>
    </source>
</evidence>
<gene>
    <name evidence="4" type="ORF">RJ41_17765</name>
</gene>
<proteinExistence type="predicted"/>
<dbReference type="InterPro" id="IPR007597">
    <property type="entry name" value="CheC"/>
</dbReference>
<dbReference type="GO" id="GO:0006935">
    <property type="term" value="P:chemotaxis"/>
    <property type="evidence" value="ECO:0007669"/>
    <property type="project" value="UniProtKB-KW"/>
</dbReference>
<dbReference type="EMBL" id="JWLW01000066">
    <property type="protein sequence ID" value="KHT44697.1"/>
    <property type="molecule type" value="Genomic_DNA"/>
</dbReference>
<dbReference type="SUPFAM" id="SSF103039">
    <property type="entry name" value="CheC-like"/>
    <property type="match status" value="1"/>
</dbReference>
<keyword evidence="5" id="KW-1185">Reference proteome</keyword>
<dbReference type="CDD" id="cd17910">
    <property type="entry name" value="CheC_ClassII"/>
    <property type="match status" value="1"/>
</dbReference>
<sequence>MSIVLPLDEEQRDALQELLNISMGQAANSLAQLIETKIDISIPKISAVTPTQLYSLLFETEDAFYTRQSFLGDVHGEVMSVLSQAGLSEVATLMDYDEPLSKEDIQEIILELCNILAGACLAGLSDQLELTTNLNMPTLFLPDKANFDELQWQHSLVMEVQFIIAISSFSMRVVFCLDDESLARMKDTLDELLA</sequence>
<dbReference type="Proteomes" id="UP000031197">
    <property type="component" value="Unassembled WGS sequence"/>
</dbReference>
<dbReference type="Pfam" id="PF13690">
    <property type="entry name" value="CheX"/>
    <property type="match status" value="1"/>
</dbReference>
<dbReference type="OrthoDB" id="281471at2"/>